<organism evidence="3 4">
    <name type="scientific">Bradyrhizobium canariense</name>
    <dbReference type="NCBI Taxonomy" id="255045"/>
    <lineage>
        <taxon>Bacteria</taxon>
        <taxon>Pseudomonadati</taxon>
        <taxon>Pseudomonadota</taxon>
        <taxon>Alphaproteobacteria</taxon>
        <taxon>Hyphomicrobiales</taxon>
        <taxon>Nitrobacteraceae</taxon>
        <taxon>Bradyrhizobium</taxon>
    </lineage>
</organism>
<dbReference type="InterPro" id="IPR000073">
    <property type="entry name" value="AB_hydrolase_1"/>
</dbReference>
<sequence length="96" mass="10273">MDEAKALQEIEQHAQDVAALIEKLNLGKVHLVGHSRGGAVAVEVAKSHADLIRTLVLPDGRIEMLVPETAEGKAAGDSTKKVIPGKPERRRTSQSC</sequence>
<evidence type="ECO:0000313" key="4">
    <source>
        <dbReference type="Proteomes" id="UP000193553"/>
    </source>
</evidence>
<dbReference type="OrthoDB" id="9804723at2"/>
<dbReference type="InterPro" id="IPR029058">
    <property type="entry name" value="AB_hydrolase_fold"/>
</dbReference>
<comment type="caution">
    <text evidence="3">The sequence shown here is derived from an EMBL/GenBank/DDBJ whole genome shotgun (WGS) entry which is preliminary data.</text>
</comment>
<feature type="compositionally biased region" description="Basic and acidic residues" evidence="1">
    <location>
        <begin position="86"/>
        <end position="96"/>
    </location>
</feature>
<dbReference type="RefSeq" id="WP_085357255.1">
    <property type="nucleotide sequence ID" value="NZ_NAFD01000124.1"/>
</dbReference>
<evidence type="ECO:0000256" key="1">
    <source>
        <dbReference type="SAM" id="MobiDB-lite"/>
    </source>
</evidence>
<accession>A0A1X3G871</accession>
<protein>
    <recommendedName>
        <fullName evidence="2">AB hydrolase-1 domain-containing protein</fullName>
    </recommendedName>
</protein>
<dbReference type="Proteomes" id="UP000193553">
    <property type="component" value="Unassembled WGS sequence"/>
</dbReference>
<dbReference type="SUPFAM" id="SSF53474">
    <property type="entry name" value="alpha/beta-Hydrolases"/>
    <property type="match status" value="1"/>
</dbReference>
<dbReference type="AlphaFoldDB" id="A0A1X3G871"/>
<dbReference type="Gene3D" id="3.40.50.1820">
    <property type="entry name" value="alpha/beta hydrolase"/>
    <property type="match status" value="1"/>
</dbReference>
<evidence type="ECO:0000259" key="2">
    <source>
        <dbReference type="Pfam" id="PF00561"/>
    </source>
</evidence>
<evidence type="ECO:0000313" key="3">
    <source>
        <dbReference type="EMBL" id="OSJ19034.1"/>
    </source>
</evidence>
<name>A0A1X3G871_9BRAD</name>
<dbReference type="EMBL" id="NAFI01000118">
    <property type="protein sequence ID" value="OSJ19034.1"/>
    <property type="molecule type" value="Genomic_DNA"/>
</dbReference>
<feature type="domain" description="AB hydrolase-1" evidence="2">
    <location>
        <begin position="11"/>
        <end position="60"/>
    </location>
</feature>
<dbReference type="Pfam" id="PF00561">
    <property type="entry name" value="Abhydrolase_1"/>
    <property type="match status" value="1"/>
</dbReference>
<proteinExistence type="predicted"/>
<reference evidence="3 4" key="1">
    <citation type="submission" date="2017-03" db="EMBL/GenBank/DDBJ databases">
        <title>Whole genome sequences of fourteen strains of Bradyrhizobium canariense and one strain of Bradyrhizobium japonicum isolated from Lupinus (Papilionoideae: Genisteae) species in Algeria.</title>
        <authorList>
            <person name="Crovadore J."/>
            <person name="Chekireb D."/>
            <person name="Brachmann A."/>
            <person name="Chablais R."/>
            <person name="Cochard B."/>
            <person name="Lefort F."/>
        </authorList>
    </citation>
    <scope>NUCLEOTIDE SEQUENCE [LARGE SCALE GENOMIC DNA]</scope>
    <source>
        <strain evidence="3 4">UBMA195</strain>
    </source>
</reference>
<gene>
    <name evidence="3" type="ORF">BSZ18_01145</name>
</gene>
<feature type="region of interest" description="Disordered" evidence="1">
    <location>
        <begin position="69"/>
        <end position="96"/>
    </location>
</feature>